<dbReference type="AlphaFoldDB" id="A7EZG9"/>
<dbReference type="InParanoid" id="A7EZG9"/>
<evidence type="ECO:0000313" key="2">
    <source>
        <dbReference type="Proteomes" id="UP000001312"/>
    </source>
</evidence>
<proteinExistence type="predicted"/>
<organism evidence="1 2">
    <name type="scientific">Sclerotinia sclerotiorum (strain ATCC 18683 / 1980 / Ss-1)</name>
    <name type="common">White mold</name>
    <name type="synonym">Whetzelinia sclerotiorum</name>
    <dbReference type="NCBI Taxonomy" id="665079"/>
    <lineage>
        <taxon>Eukaryota</taxon>
        <taxon>Fungi</taxon>
        <taxon>Dikarya</taxon>
        <taxon>Ascomycota</taxon>
        <taxon>Pezizomycotina</taxon>
        <taxon>Leotiomycetes</taxon>
        <taxon>Helotiales</taxon>
        <taxon>Sclerotiniaceae</taxon>
        <taxon>Sclerotinia</taxon>
    </lineage>
</organism>
<accession>A7EZG9</accession>
<gene>
    <name evidence="1" type="ORF">SS1G_10736</name>
</gene>
<reference evidence="2" key="1">
    <citation type="journal article" date="2011" name="PLoS Genet.">
        <title>Genomic analysis of the necrotrophic fungal pathogens Sclerotinia sclerotiorum and Botrytis cinerea.</title>
        <authorList>
            <person name="Amselem J."/>
            <person name="Cuomo C.A."/>
            <person name="van Kan J.A."/>
            <person name="Viaud M."/>
            <person name="Benito E.P."/>
            <person name="Couloux A."/>
            <person name="Coutinho P.M."/>
            <person name="de Vries R.P."/>
            <person name="Dyer P.S."/>
            <person name="Fillinger S."/>
            <person name="Fournier E."/>
            <person name="Gout L."/>
            <person name="Hahn M."/>
            <person name="Kohn L."/>
            <person name="Lapalu N."/>
            <person name="Plummer K.M."/>
            <person name="Pradier J.M."/>
            <person name="Quevillon E."/>
            <person name="Sharon A."/>
            <person name="Simon A."/>
            <person name="ten Have A."/>
            <person name="Tudzynski B."/>
            <person name="Tudzynski P."/>
            <person name="Wincker P."/>
            <person name="Andrew M."/>
            <person name="Anthouard V."/>
            <person name="Beever R.E."/>
            <person name="Beffa R."/>
            <person name="Benoit I."/>
            <person name="Bouzid O."/>
            <person name="Brault B."/>
            <person name="Chen Z."/>
            <person name="Choquer M."/>
            <person name="Collemare J."/>
            <person name="Cotton P."/>
            <person name="Danchin E.G."/>
            <person name="Da Silva C."/>
            <person name="Gautier A."/>
            <person name="Giraud C."/>
            <person name="Giraud T."/>
            <person name="Gonzalez C."/>
            <person name="Grossetete S."/>
            <person name="Guldener U."/>
            <person name="Henrissat B."/>
            <person name="Howlett B.J."/>
            <person name="Kodira C."/>
            <person name="Kretschmer M."/>
            <person name="Lappartient A."/>
            <person name="Leroch M."/>
            <person name="Levis C."/>
            <person name="Mauceli E."/>
            <person name="Neuveglise C."/>
            <person name="Oeser B."/>
            <person name="Pearson M."/>
            <person name="Poulain J."/>
            <person name="Poussereau N."/>
            <person name="Quesneville H."/>
            <person name="Rascle C."/>
            <person name="Schumacher J."/>
            <person name="Segurens B."/>
            <person name="Sexton A."/>
            <person name="Silva E."/>
            <person name="Sirven C."/>
            <person name="Soanes D.M."/>
            <person name="Talbot N.J."/>
            <person name="Templeton M."/>
            <person name="Yandava C."/>
            <person name="Yarden O."/>
            <person name="Zeng Q."/>
            <person name="Rollins J.A."/>
            <person name="Lebrun M.H."/>
            <person name="Dickman M."/>
        </authorList>
    </citation>
    <scope>NUCLEOTIDE SEQUENCE [LARGE SCALE GENOMIC DNA]</scope>
    <source>
        <strain evidence="2">ATCC 18683 / 1980 / Ss-1</strain>
    </source>
</reference>
<dbReference type="EMBL" id="CH476636">
    <property type="protein sequence ID" value="EDN94861.1"/>
    <property type="molecule type" value="Genomic_DNA"/>
</dbReference>
<dbReference type="GeneID" id="5484395"/>
<protein>
    <submittedName>
        <fullName evidence="1">Uncharacterized protein</fullName>
    </submittedName>
</protein>
<evidence type="ECO:0000313" key="1">
    <source>
        <dbReference type="EMBL" id="EDN94861.1"/>
    </source>
</evidence>
<dbReference type="RefSeq" id="XP_001588289.1">
    <property type="nucleotide sequence ID" value="XM_001588239.1"/>
</dbReference>
<dbReference type="KEGG" id="ssl:SS1G_10736"/>
<sequence length="96" mass="10582">MSAVRPPSATAANTNLLLLLVTESKRCPLSIPAPVKIASAAPIQSHLTAPRDLKGETYDWSSLLFLLTIHRKKICEISKNSGIFARMLDNAYNYKK</sequence>
<dbReference type="Proteomes" id="UP000001312">
    <property type="component" value="Unassembled WGS sequence"/>
</dbReference>
<name>A7EZG9_SCLS1</name>
<keyword evidence="2" id="KW-1185">Reference proteome</keyword>